<reference evidence="11 12" key="1">
    <citation type="submission" date="2016-03" db="EMBL/GenBank/DDBJ databases">
        <authorList>
            <person name="Devillers H."/>
        </authorList>
    </citation>
    <scope>NUCLEOTIDE SEQUENCE [LARGE SCALE GENOMIC DNA]</scope>
    <source>
        <strain evidence="11">CBS 6772</strain>
    </source>
</reference>
<dbReference type="Pfam" id="PF16969">
    <property type="entry name" value="SRP68"/>
    <property type="match status" value="1"/>
</dbReference>
<dbReference type="GO" id="GO:0006614">
    <property type="term" value="P:SRP-dependent cotranslational protein targeting to membrane"/>
    <property type="evidence" value="ECO:0007669"/>
    <property type="project" value="InterPro"/>
</dbReference>
<evidence type="ECO:0000256" key="4">
    <source>
        <dbReference type="ARBA" id="ARBA00022490"/>
    </source>
</evidence>
<evidence type="ECO:0000256" key="5">
    <source>
        <dbReference type="ARBA" id="ARBA00022884"/>
    </source>
</evidence>
<dbReference type="GO" id="GO:0008312">
    <property type="term" value="F:7S RNA binding"/>
    <property type="evidence" value="ECO:0007669"/>
    <property type="project" value="InterPro"/>
</dbReference>
<protein>
    <recommendedName>
        <fullName evidence="9 10">Signal recognition particle subunit SRP68</fullName>
        <shortName evidence="10">SRP68</shortName>
    </recommendedName>
</protein>
<keyword evidence="12" id="KW-1185">Reference proteome</keyword>
<evidence type="ECO:0000313" key="11">
    <source>
        <dbReference type="EMBL" id="SCW00397.1"/>
    </source>
</evidence>
<dbReference type="InterPro" id="IPR026258">
    <property type="entry name" value="SRP68"/>
</dbReference>
<dbReference type="GO" id="GO:0005730">
    <property type="term" value="C:nucleolus"/>
    <property type="evidence" value="ECO:0007669"/>
    <property type="project" value="UniProtKB-SubCell"/>
</dbReference>
<name>A0A1G4M996_LACFM</name>
<evidence type="ECO:0000256" key="2">
    <source>
        <dbReference type="ARBA" id="ARBA00004604"/>
    </source>
</evidence>
<dbReference type="OMA" id="LAYIKYN"/>
<dbReference type="AlphaFoldDB" id="A0A1G4M996"/>
<dbReference type="GO" id="GO:0005786">
    <property type="term" value="C:signal recognition particle, endoplasmic reticulum targeting"/>
    <property type="evidence" value="ECO:0007669"/>
    <property type="project" value="UniProtKB-KW"/>
</dbReference>
<comment type="subcellular location">
    <subcellularLocation>
        <location evidence="1 10">Cytoplasm</location>
    </subcellularLocation>
    <subcellularLocation>
        <location evidence="2">Nucleus</location>
        <location evidence="2">Nucleolus</location>
    </subcellularLocation>
</comment>
<evidence type="ECO:0000313" key="12">
    <source>
        <dbReference type="Proteomes" id="UP000190831"/>
    </source>
</evidence>
<evidence type="ECO:0000256" key="1">
    <source>
        <dbReference type="ARBA" id="ARBA00004496"/>
    </source>
</evidence>
<dbReference type="GO" id="GO:0030942">
    <property type="term" value="F:endoplasmic reticulum signal peptide binding"/>
    <property type="evidence" value="ECO:0007669"/>
    <property type="project" value="InterPro"/>
</dbReference>
<dbReference type="PANTHER" id="PTHR12860">
    <property type="entry name" value="SIGNAL RECOGNITION PARTICLE 68 KDA PROTEIN"/>
    <property type="match status" value="1"/>
</dbReference>
<dbReference type="PANTHER" id="PTHR12860:SF0">
    <property type="entry name" value="SIGNAL RECOGNITION PARTICLE SUBUNIT SRP68"/>
    <property type="match status" value="1"/>
</dbReference>
<evidence type="ECO:0000256" key="3">
    <source>
        <dbReference type="ARBA" id="ARBA00009352"/>
    </source>
</evidence>
<evidence type="ECO:0000256" key="10">
    <source>
        <dbReference type="PIRNR" id="PIRNR038995"/>
    </source>
</evidence>
<dbReference type="Gene3D" id="1.10.3450.40">
    <property type="entry name" value="Signal recognition particle, SRP68 subunit, RNA-binding domain"/>
    <property type="match status" value="1"/>
</dbReference>
<proteinExistence type="inferred from homology"/>
<gene>
    <name evidence="11" type="ORF">LAFE_0C03290G</name>
</gene>
<dbReference type="GO" id="GO:0005047">
    <property type="term" value="F:signal recognition particle binding"/>
    <property type="evidence" value="ECO:0007669"/>
    <property type="project" value="InterPro"/>
</dbReference>
<comment type="similarity">
    <text evidence="3 10">Belongs to the SRP68 family.</text>
</comment>
<evidence type="ECO:0000256" key="8">
    <source>
        <dbReference type="ARBA" id="ARBA00023274"/>
    </source>
</evidence>
<dbReference type="STRING" id="4955.A0A1G4M996"/>
<dbReference type="OrthoDB" id="10255118at2759"/>
<keyword evidence="4 10" id="KW-0963">Cytoplasm</keyword>
<dbReference type="Proteomes" id="UP000190831">
    <property type="component" value="Chromosome C"/>
</dbReference>
<comment type="function">
    <text evidence="10">Component of the signal recognition particle (SRP) complex, a ribonucleoprotein complex that mediates the cotranslational targeting of secretory and membrane proteins to the endoplasmic reticulum (ER). The SRP complex interacts with the signal sequence in nascent secretory and membrane proteins and directs them to the membrane of the ER.</text>
</comment>
<dbReference type="EMBL" id="LT598485">
    <property type="protein sequence ID" value="SCW00397.1"/>
    <property type="molecule type" value="Genomic_DNA"/>
</dbReference>
<dbReference type="InterPro" id="IPR034652">
    <property type="entry name" value="SRP68-RBD"/>
</dbReference>
<accession>A0A1G4M996</accession>
<dbReference type="PIRSF" id="PIRSF038995">
    <property type="entry name" value="SRP68"/>
    <property type="match status" value="1"/>
</dbReference>
<sequence length="583" mass="66303">MSHYSPLGATYGVRINQFLETPEDFDKYHAKLNRKLQKLRHHCRLTTKDTKKYSSKEKYSKIGHEEYDTKSKLFGTIVLLHAERDLALVEALKLKARQRGSLKSSERKVTATRLKKAHTTSQRLLEITQNESNWATRLEYLVYDKLCQVEYLVFGKQVKRKNSSVIAKDLALAFAALQHLQQLEKLDKDVSEAITSKFEYLLRQHADAALFTTKELQVFIKGQVQANTIDPLVKVLIDNGFDSQNNDVEMESEATAARQVQWRSFTAKIKDSKVAEVISEASKIQPKELSDYSTQLAKWQEALNAQRSFIEKSQEDEQDEDHGEDDQILLTYIQYSSYFTTVERDDQIFQQLWKQWTSAKGSIVGKLTKYKEIERIVSNIVTYLGQIMELPGVYSDDELLSTLKIAVAYYQLHLTAGCLASLYQAKNKYLESLALYVDAHKRLDSCLQESGIEASLPGNIITPEKIKTLGDMIIAGSNSVIALAEFEKVTSCNSSKKYFPTLLELLGKPVGPQDVDIKNLFPMRPRIMPVSAKPNLFDLAFNYITYVDQPQGTPQPVEHLSEEPAQSQTEIPKKKGIFGLFGR</sequence>
<keyword evidence="6 10" id="KW-0733">Signal recognition particle</keyword>
<dbReference type="InterPro" id="IPR038253">
    <property type="entry name" value="SRP68_N_sf"/>
</dbReference>
<evidence type="ECO:0000256" key="6">
    <source>
        <dbReference type="ARBA" id="ARBA00023135"/>
    </source>
</evidence>
<keyword evidence="8 10" id="KW-0687">Ribonucleoprotein</keyword>
<keyword evidence="5 10" id="KW-0694">RNA-binding</keyword>
<organism evidence="11 12">
    <name type="scientific">Lachancea fermentati</name>
    <name type="common">Zygosaccharomyces fermentati</name>
    <dbReference type="NCBI Taxonomy" id="4955"/>
    <lineage>
        <taxon>Eukaryota</taxon>
        <taxon>Fungi</taxon>
        <taxon>Dikarya</taxon>
        <taxon>Ascomycota</taxon>
        <taxon>Saccharomycotina</taxon>
        <taxon>Saccharomycetes</taxon>
        <taxon>Saccharomycetales</taxon>
        <taxon>Saccharomycetaceae</taxon>
        <taxon>Lachancea</taxon>
    </lineage>
</organism>
<dbReference type="CDD" id="cd15481">
    <property type="entry name" value="SRP68-RBD"/>
    <property type="match status" value="1"/>
</dbReference>
<evidence type="ECO:0000256" key="7">
    <source>
        <dbReference type="ARBA" id="ARBA00023242"/>
    </source>
</evidence>
<keyword evidence="7" id="KW-0539">Nucleus</keyword>
<evidence type="ECO:0000256" key="9">
    <source>
        <dbReference type="ARBA" id="ARBA00029498"/>
    </source>
</evidence>